<keyword evidence="1" id="KW-1133">Transmembrane helix</keyword>
<organism evidence="2 3">
    <name type="scientific">Agrobacterium deltaense NCPPB 1641</name>
    <dbReference type="NCBI Taxonomy" id="1183425"/>
    <lineage>
        <taxon>Bacteria</taxon>
        <taxon>Pseudomonadati</taxon>
        <taxon>Pseudomonadota</taxon>
        <taxon>Alphaproteobacteria</taxon>
        <taxon>Hyphomicrobiales</taxon>
        <taxon>Rhizobiaceae</taxon>
        <taxon>Rhizobium/Agrobacterium group</taxon>
        <taxon>Agrobacterium</taxon>
    </lineage>
</organism>
<keyword evidence="1" id="KW-0812">Transmembrane</keyword>
<keyword evidence="1" id="KW-0472">Membrane</keyword>
<dbReference type="EMBL" id="FCNP01000033">
    <property type="protein sequence ID" value="CVI58771.1"/>
    <property type="molecule type" value="Genomic_DNA"/>
</dbReference>
<evidence type="ECO:0000256" key="1">
    <source>
        <dbReference type="SAM" id="Phobius"/>
    </source>
</evidence>
<accession>A0A1S7TW51</accession>
<protein>
    <recommendedName>
        <fullName evidence="4">Transmembrane protein</fullName>
    </recommendedName>
</protein>
<keyword evidence="3" id="KW-1185">Reference proteome</keyword>
<evidence type="ECO:0000313" key="3">
    <source>
        <dbReference type="Proteomes" id="UP000192140"/>
    </source>
</evidence>
<evidence type="ECO:0008006" key="4">
    <source>
        <dbReference type="Google" id="ProtNLM"/>
    </source>
</evidence>
<dbReference type="RefSeq" id="WP_080854102.1">
    <property type="nucleotide sequence ID" value="NZ_LT009776.1"/>
</dbReference>
<evidence type="ECO:0000313" key="2">
    <source>
        <dbReference type="EMBL" id="CVI58771.1"/>
    </source>
</evidence>
<feature type="transmembrane region" description="Helical" evidence="1">
    <location>
        <begin position="21"/>
        <end position="39"/>
    </location>
</feature>
<sequence>MQIEHDHNEPKIDRTPGPWRWVFPVLVVMVVINAITGTISWPSFLGGVGVGGVLAAWAIEVTGNKVPDSWRRRSLDRDV</sequence>
<proteinExistence type="predicted"/>
<dbReference type="Proteomes" id="UP000192140">
    <property type="component" value="Unassembled WGS sequence"/>
</dbReference>
<name>A0A1S7TW51_9HYPH</name>
<dbReference type="AlphaFoldDB" id="A0A1S7TW51"/>
<reference evidence="2" key="1">
    <citation type="submission" date="2016-01" db="EMBL/GenBank/DDBJ databases">
        <authorList>
            <person name="Regsiter A."/>
            <person name="william w."/>
        </authorList>
    </citation>
    <scope>NUCLEOTIDE SEQUENCE</scope>
    <source>
        <strain evidence="2">NCPPB 1641</strain>
    </source>
</reference>
<comment type="caution">
    <text evidence="2">The sequence shown here is derived from an EMBL/GenBank/DDBJ whole genome shotgun (WGS) entry which is preliminary data.</text>
</comment>
<gene>
    <name evidence="2" type="ORF">AGR7A_Lc120248</name>
</gene>
<feature type="transmembrane region" description="Helical" evidence="1">
    <location>
        <begin position="45"/>
        <end position="63"/>
    </location>
</feature>